<comment type="caution">
    <text evidence="2">The sequence shown here is derived from an EMBL/GenBank/DDBJ whole genome shotgun (WGS) entry which is preliminary data.</text>
</comment>
<keyword evidence="3" id="KW-1185">Reference proteome</keyword>
<dbReference type="Proteomes" id="UP000634529">
    <property type="component" value="Unassembled WGS sequence"/>
</dbReference>
<name>A0ABR9ASW7_9BACL</name>
<evidence type="ECO:0000313" key="3">
    <source>
        <dbReference type="Proteomes" id="UP000634529"/>
    </source>
</evidence>
<evidence type="ECO:0008006" key="4">
    <source>
        <dbReference type="Google" id="ProtNLM"/>
    </source>
</evidence>
<keyword evidence="1" id="KW-0812">Transmembrane</keyword>
<feature type="transmembrane region" description="Helical" evidence="1">
    <location>
        <begin position="26"/>
        <end position="50"/>
    </location>
</feature>
<sequence>MELPTSSRVEKHKAKSLPLGQQIARYLLLGLVTLAGAAMMIIVVLGVLFFSGETAEFIYMNF</sequence>
<protein>
    <recommendedName>
        <fullName evidence="4">Phosphate ABC transporter permease subunit PstC</fullName>
    </recommendedName>
</protein>
<reference evidence="2 3" key="1">
    <citation type="submission" date="2020-09" db="EMBL/GenBank/DDBJ databases">
        <title>Paenibacillus sp. CAU 1523 isolated from sand of Haeundae Beach.</title>
        <authorList>
            <person name="Kim W."/>
        </authorList>
    </citation>
    <scope>NUCLEOTIDE SEQUENCE [LARGE SCALE GENOMIC DNA]</scope>
    <source>
        <strain evidence="2 3">CAU 1523</strain>
    </source>
</reference>
<keyword evidence="1" id="KW-1133">Transmembrane helix</keyword>
<organism evidence="2 3">
    <name type="scientific">Paenibacillus arenosi</name>
    <dbReference type="NCBI Taxonomy" id="2774142"/>
    <lineage>
        <taxon>Bacteria</taxon>
        <taxon>Bacillati</taxon>
        <taxon>Bacillota</taxon>
        <taxon>Bacilli</taxon>
        <taxon>Bacillales</taxon>
        <taxon>Paenibacillaceae</taxon>
        <taxon>Paenibacillus</taxon>
    </lineage>
</organism>
<evidence type="ECO:0000256" key="1">
    <source>
        <dbReference type="SAM" id="Phobius"/>
    </source>
</evidence>
<dbReference type="EMBL" id="JACYTN010000001">
    <property type="protein sequence ID" value="MBD8497206.1"/>
    <property type="molecule type" value="Genomic_DNA"/>
</dbReference>
<evidence type="ECO:0000313" key="2">
    <source>
        <dbReference type="EMBL" id="MBD8497206.1"/>
    </source>
</evidence>
<keyword evidence="1" id="KW-0472">Membrane</keyword>
<proteinExistence type="predicted"/>
<dbReference type="RefSeq" id="WP_192023621.1">
    <property type="nucleotide sequence ID" value="NZ_JACYTN010000001.1"/>
</dbReference>
<accession>A0ABR9ASW7</accession>
<gene>
    <name evidence="2" type="ORF">IFO66_02705</name>
</gene>